<dbReference type="InterPro" id="IPR044122">
    <property type="entry name" value="UPF0261_N"/>
</dbReference>
<evidence type="ECO:0000313" key="3">
    <source>
        <dbReference type="EMBL" id="KAB2351702.1"/>
    </source>
</evidence>
<dbReference type="NCBIfam" id="NF002674">
    <property type="entry name" value="PRK02399.1-2"/>
    <property type="match status" value="1"/>
</dbReference>
<accession>A0A6H9ZBK7</accession>
<dbReference type="InterPro" id="IPR008322">
    <property type="entry name" value="UPF0261"/>
</dbReference>
<organism evidence="3 4">
    <name type="scientific">Actinomadura rudentiformis</name>
    <dbReference type="NCBI Taxonomy" id="359158"/>
    <lineage>
        <taxon>Bacteria</taxon>
        <taxon>Bacillati</taxon>
        <taxon>Actinomycetota</taxon>
        <taxon>Actinomycetes</taxon>
        <taxon>Streptosporangiales</taxon>
        <taxon>Thermomonosporaceae</taxon>
        <taxon>Actinomadura</taxon>
    </lineage>
</organism>
<dbReference type="Pfam" id="PF23189">
    <property type="entry name" value="UPF0261_C"/>
    <property type="match status" value="1"/>
</dbReference>
<dbReference type="PIRSF" id="PIRSF033271">
    <property type="entry name" value="UCP033271"/>
    <property type="match status" value="1"/>
</dbReference>
<feature type="domain" description="UPF0261" evidence="1">
    <location>
        <begin position="3"/>
        <end position="175"/>
    </location>
</feature>
<dbReference type="PANTHER" id="PTHR31862:SF1">
    <property type="entry name" value="UPF0261 DOMAIN PROTEIN (AFU_ORTHOLOGUE AFUA_1G10120)"/>
    <property type="match status" value="1"/>
</dbReference>
<gene>
    <name evidence="3" type="ORF">F8566_05675</name>
</gene>
<protein>
    <submittedName>
        <fullName evidence="3">UPF0261 family protein</fullName>
    </submittedName>
</protein>
<dbReference type="PANTHER" id="PTHR31862">
    <property type="entry name" value="UPF0261 DOMAIN PROTEIN (AFU_ORTHOLOGUE AFUA_1G10120)"/>
    <property type="match status" value="1"/>
</dbReference>
<proteinExistence type="predicted"/>
<evidence type="ECO:0000259" key="2">
    <source>
        <dbReference type="Pfam" id="PF23189"/>
    </source>
</evidence>
<dbReference type="Gene3D" id="3.40.50.12020">
    <property type="entry name" value="Uncharacterised protein family UPF0261, NN domain"/>
    <property type="match status" value="1"/>
</dbReference>
<dbReference type="Proteomes" id="UP000468735">
    <property type="component" value="Unassembled WGS sequence"/>
</dbReference>
<evidence type="ECO:0000313" key="4">
    <source>
        <dbReference type="Proteomes" id="UP000468735"/>
    </source>
</evidence>
<dbReference type="AlphaFoldDB" id="A0A6H9ZBK7"/>
<dbReference type="EMBL" id="WBMT01000002">
    <property type="protein sequence ID" value="KAB2351702.1"/>
    <property type="molecule type" value="Genomic_DNA"/>
</dbReference>
<feature type="domain" description="UPF0261" evidence="2">
    <location>
        <begin position="187"/>
        <end position="400"/>
    </location>
</feature>
<dbReference type="InterPro" id="IPR051353">
    <property type="entry name" value="Tobamovirus_resist_UPF0261"/>
</dbReference>
<reference evidence="3 4" key="1">
    <citation type="submission" date="2019-09" db="EMBL/GenBank/DDBJ databases">
        <title>Actinomadura physcomitrii sp. nov., a novel actinomycete isolated from moss [Physcomitrium sphaericum (Ludw) Fuernr].</title>
        <authorList>
            <person name="Zhuang X."/>
            <person name="Liu C."/>
        </authorList>
    </citation>
    <scope>NUCLEOTIDE SEQUENCE [LARGE SCALE GENOMIC DNA]</scope>
    <source>
        <strain evidence="3 4">HMC1</strain>
    </source>
</reference>
<name>A0A6H9ZBK7_9ACTN</name>
<dbReference type="InterPro" id="IPR056778">
    <property type="entry name" value="UPF0261_C"/>
</dbReference>
<keyword evidence="4" id="KW-1185">Reference proteome</keyword>
<dbReference type="RefSeq" id="WP_151558701.1">
    <property type="nucleotide sequence ID" value="NZ_WBMT01000002.1"/>
</dbReference>
<dbReference type="OrthoDB" id="9776369at2"/>
<dbReference type="Gene3D" id="3.40.50.12030">
    <property type="entry name" value="Uncharacterised protein family UPF0261, NC domain"/>
    <property type="match status" value="1"/>
</dbReference>
<sequence>MPFVVLIGTLDTKGLEYEWLRERLNGLGMDVVLVDTGVLDPPWVQPDVSRDEVARAAGTSLAALRAQGDRGVAVTAMARGAAAVVARLHREGRVHGVLSVGGSGNSAISTNAMRALPVGVPKLMVSSMTSGDVSTYIGGTDLTMMYSVVDIAGINRISVRVLANAADAIAGMATGFAAGTPAPPGGRAVIGATMAGVTTPGVNAARELLSVLGYEVLVFHTTGPGGRSLEAMAAGGMLTAVLDPTLLELSNALVGGVGVAGPDRLETAGRLGIPQVVSLGALDMVKFGPEVPERFRHRHVHAHNPSVTLIRTNADECAELGRTVAAKLRPATGPTALFIPLRGLSTLGSPGGPYHDPALDAVLFDAVRDGLAGSPVEMVEMDTDINDPAFGRAMADHLHLMLTPAIRAAAS</sequence>
<evidence type="ECO:0000259" key="1">
    <source>
        <dbReference type="Pfam" id="PF06792"/>
    </source>
</evidence>
<dbReference type="Pfam" id="PF06792">
    <property type="entry name" value="UPF0261"/>
    <property type="match status" value="1"/>
</dbReference>
<dbReference type="CDD" id="cd15488">
    <property type="entry name" value="Tm-1-like"/>
    <property type="match status" value="1"/>
</dbReference>
<comment type="caution">
    <text evidence="3">The sequence shown here is derived from an EMBL/GenBank/DDBJ whole genome shotgun (WGS) entry which is preliminary data.</text>
</comment>